<dbReference type="KEGG" id="oai:OLEAN_C31920"/>
<dbReference type="Gene3D" id="3.40.50.150">
    <property type="entry name" value="Vaccinia Virus protein VP39"/>
    <property type="match status" value="1"/>
</dbReference>
<dbReference type="STRING" id="698738.OLEAN_C31920"/>
<dbReference type="PANTHER" id="PTHR43317">
    <property type="entry name" value="THERMOSPERMINE SYNTHASE ACAULIS5"/>
    <property type="match status" value="1"/>
</dbReference>
<name>R4YTX0_OLEAN</name>
<evidence type="ECO:0000313" key="3">
    <source>
        <dbReference type="Proteomes" id="UP000032749"/>
    </source>
</evidence>
<reference evidence="2 3" key="1">
    <citation type="journal article" date="2013" name="Nat. Commun.">
        <title>Genome sequence and functional genomic analysis of the oil-degrading bacterium Oleispira antarctica.</title>
        <authorList>
            <person name="Kube M."/>
            <person name="Chernikova T.N."/>
            <person name="Al-Ramahi Y."/>
            <person name="Beloqui A."/>
            <person name="Lopez-Cortez N."/>
            <person name="Guazzaroni M.E."/>
            <person name="Heipieper H.J."/>
            <person name="Klages S."/>
            <person name="Kotsyurbenko O.R."/>
            <person name="Langer I."/>
            <person name="Nechitaylo T.Y."/>
            <person name="Lunsdorf H."/>
            <person name="Fernandez M."/>
            <person name="Juarez S."/>
            <person name="Ciordia S."/>
            <person name="Singer A."/>
            <person name="Kagan O."/>
            <person name="Egorova O."/>
            <person name="Petit P.A."/>
            <person name="Stogios P."/>
            <person name="Kim Y."/>
            <person name="Tchigvintsev A."/>
            <person name="Flick R."/>
            <person name="Denaro R."/>
            <person name="Genovese M."/>
            <person name="Albar J.P."/>
            <person name="Reva O.N."/>
            <person name="Martinez-Gomariz M."/>
            <person name="Tran H."/>
            <person name="Ferrer M."/>
            <person name="Savchenko A."/>
            <person name="Yakunin A.F."/>
            <person name="Yakimov M.M."/>
            <person name="Golyshina O.V."/>
            <person name="Reinhardt R."/>
            <person name="Golyshin P.N."/>
        </authorList>
    </citation>
    <scope>NUCLEOTIDE SEQUENCE [LARGE SCALE GENOMIC DNA]</scope>
</reference>
<dbReference type="Pfam" id="PF01564">
    <property type="entry name" value="Spermine_synth"/>
    <property type="match status" value="1"/>
</dbReference>
<evidence type="ECO:0000256" key="1">
    <source>
        <dbReference type="ARBA" id="ARBA00023115"/>
    </source>
</evidence>
<organism evidence="2 3">
    <name type="scientific">Oleispira antarctica RB-8</name>
    <dbReference type="NCBI Taxonomy" id="698738"/>
    <lineage>
        <taxon>Bacteria</taxon>
        <taxon>Pseudomonadati</taxon>
        <taxon>Pseudomonadota</taxon>
        <taxon>Gammaproteobacteria</taxon>
        <taxon>Oceanospirillales</taxon>
        <taxon>Oceanospirillaceae</taxon>
        <taxon>Oleispira</taxon>
    </lineage>
</organism>
<gene>
    <name evidence="2" type="ORF">OLEAN_C31920</name>
</gene>
<dbReference type="InterPro" id="IPR029063">
    <property type="entry name" value="SAM-dependent_MTases_sf"/>
</dbReference>
<protein>
    <submittedName>
        <fullName evidence="2">Putative spermidine synthase</fullName>
    </submittedName>
</protein>
<dbReference type="PANTHER" id="PTHR43317:SF1">
    <property type="entry name" value="THERMOSPERMINE SYNTHASE ACAULIS5"/>
    <property type="match status" value="1"/>
</dbReference>
<dbReference type="AlphaFoldDB" id="R4YTX0"/>
<keyword evidence="3" id="KW-1185">Reference proteome</keyword>
<dbReference type="SUPFAM" id="SSF53335">
    <property type="entry name" value="S-adenosyl-L-methionine-dependent methyltransferases"/>
    <property type="match status" value="1"/>
</dbReference>
<dbReference type="GO" id="GO:0006596">
    <property type="term" value="P:polyamine biosynthetic process"/>
    <property type="evidence" value="ECO:0007669"/>
    <property type="project" value="UniProtKB-KW"/>
</dbReference>
<dbReference type="Proteomes" id="UP000032749">
    <property type="component" value="Chromosome"/>
</dbReference>
<accession>R4YTX0</accession>
<dbReference type="CDD" id="cd02440">
    <property type="entry name" value="AdoMet_MTases"/>
    <property type="match status" value="1"/>
</dbReference>
<dbReference type="EMBL" id="FO203512">
    <property type="protein sequence ID" value="CCK77368.1"/>
    <property type="molecule type" value="Genomic_DNA"/>
</dbReference>
<keyword evidence="1" id="KW-0620">Polyamine biosynthesis</keyword>
<sequence length="247" mass="28143">MKASAKEIHRSYDELGPIQVMDDGHKRYLAFGTDDEQSCQLIHQPHLLQHEYTRAILLALLMVTPKHITVIGTGGGCLLTTLHHMLPDCQIQGVELRREVARLAYKYFQLPKNDQIKLHIGDGFQYLLDTDSNNTDLIIADMYLADGIDQQQLSQQFIEASYEKLNQNGWLVLNYWLDHKVEAQLVATLQQCFDQIYMCDTGGGNWVIYAGKVDINEPIIQEEKLKQVSSAAGFSLNHFLRRLVVLT</sequence>
<dbReference type="OrthoDB" id="9761985at2"/>
<evidence type="ECO:0000313" key="2">
    <source>
        <dbReference type="EMBL" id="CCK77368.1"/>
    </source>
</evidence>
<proteinExistence type="predicted"/>
<dbReference type="HOGENOM" id="CLU_060070_2_1_6"/>